<dbReference type="CDD" id="cd17323">
    <property type="entry name" value="MFS_Tpo1_MDR_like"/>
    <property type="match status" value="1"/>
</dbReference>
<comment type="function">
    <text evidence="13">Catalyzes two activities which are involved in the cyclic version of arginine biosynthesis: the synthesis of acetylglutamate from glutamate and acetyl-CoA, and of ornithine by transacetylation between acetylornithine and glutamate.</text>
</comment>
<comment type="caution">
    <text evidence="19">The sequence shown here is derived from an EMBL/GenBank/DDBJ whole genome shotgun (WGS) entry which is preliminary data.</text>
</comment>
<feature type="site" description="Involved in the stabilization of negative charge on the oxyanion by the formation of the oxyanion hole" evidence="13">
    <location>
        <position position="934"/>
    </location>
</feature>
<dbReference type="CDD" id="cd02152">
    <property type="entry name" value="OAT"/>
    <property type="match status" value="1"/>
</dbReference>
<keyword evidence="14" id="KW-0119">Carbohydrate metabolism</keyword>
<dbReference type="GO" id="GO:0030245">
    <property type="term" value="P:cellulose catabolic process"/>
    <property type="evidence" value="ECO:0007669"/>
    <property type="project" value="UniProtKB-UniRule"/>
</dbReference>
<dbReference type="Pfam" id="PF01960">
    <property type="entry name" value="ArgJ"/>
    <property type="match status" value="1"/>
</dbReference>
<dbReference type="SUPFAM" id="SSF56266">
    <property type="entry name" value="DmpA/ArgJ-like"/>
    <property type="match status" value="1"/>
</dbReference>
<evidence type="ECO:0000256" key="15">
    <source>
        <dbReference type="SAM" id="MobiDB-lite"/>
    </source>
</evidence>
<dbReference type="InterPro" id="IPR005103">
    <property type="entry name" value="AA9_LPMO"/>
</dbReference>
<dbReference type="Proteomes" id="UP000310689">
    <property type="component" value="Unassembled WGS sequence"/>
</dbReference>
<dbReference type="Gene3D" id="1.20.1250.20">
    <property type="entry name" value="MFS general substrate transporter like domains"/>
    <property type="match status" value="1"/>
</dbReference>
<dbReference type="InterPro" id="IPR020846">
    <property type="entry name" value="MFS_dom"/>
</dbReference>
<comment type="catalytic activity">
    <reaction evidence="13">
        <text>L-glutamate + acetyl-CoA = N-acetyl-L-glutamate + CoA + H(+)</text>
        <dbReference type="Rhea" id="RHEA:24292"/>
        <dbReference type="ChEBI" id="CHEBI:15378"/>
        <dbReference type="ChEBI" id="CHEBI:29985"/>
        <dbReference type="ChEBI" id="CHEBI:44337"/>
        <dbReference type="ChEBI" id="CHEBI:57287"/>
        <dbReference type="ChEBI" id="CHEBI:57288"/>
        <dbReference type="EC" id="2.3.1.1"/>
    </reaction>
</comment>
<evidence type="ECO:0000259" key="18">
    <source>
        <dbReference type="PROSITE" id="PS50850"/>
    </source>
</evidence>
<feature type="transmembrane region" description="Helical" evidence="16">
    <location>
        <begin position="704"/>
        <end position="723"/>
    </location>
</feature>
<feature type="region of interest" description="Disordered" evidence="15">
    <location>
        <begin position="299"/>
        <end position="396"/>
    </location>
</feature>
<keyword evidence="14" id="KW-0136">Cellulose degradation</keyword>
<dbReference type="GO" id="GO:0030248">
    <property type="term" value="F:cellulose binding"/>
    <property type="evidence" value="ECO:0007669"/>
    <property type="project" value="UniProtKB-UniRule"/>
</dbReference>
<evidence type="ECO:0000256" key="7">
    <source>
        <dbReference type="ARBA" id="ARBA00022813"/>
    </source>
</evidence>
<feature type="binding site" evidence="13">
    <location>
        <position position="1021"/>
    </location>
    <ligand>
        <name>substrate</name>
    </ligand>
</feature>
<keyword evidence="5 13" id="KW-0808">Transferase</keyword>
<feature type="transmembrane region" description="Helical" evidence="16">
    <location>
        <begin position="589"/>
        <end position="610"/>
    </location>
</feature>
<comment type="subcellular location">
    <subcellularLocation>
        <location evidence="1">Membrane</location>
        <topology evidence="1">Multi-pass membrane protein</topology>
    </subcellularLocation>
    <subcellularLocation>
        <location evidence="13">Mitochondrion matrix</location>
    </subcellularLocation>
    <subcellularLocation>
        <location evidence="14">Secreted</location>
    </subcellularLocation>
</comment>
<feature type="binding site" evidence="13">
    <location>
        <position position="1248"/>
    </location>
    <ligand>
        <name>substrate</name>
    </ligand>
</feature>
<dbReference type="UniPathway" id="UPA00068">
    <property type="reaction ID" value="UER00106"/>
</dbReference>
<dbReference type="EMBL" id="SPOI01000092">
    <property type="protein sequence ID" value="TIB37828.1"/>
    <property type="molecule type" value="Genomic_DNA"/>
</dbReference>
<feature type="active site" description="Nucleophile" evidence="13">
    <location>
        <position position="1021"/>
    </location>
</feature>
<feature type="transmembrane region" description="Helical" evidence="16">
    <location>
        <begin position="744"/>
        <end position="763"/>
    </location>
</feature>
<dbReference type="GO" id="GO:0006526">
    <property type="term" value="P:L-arginine biosynthetic process"/>
    <property type="evidence" value="ECO:0007669"/>
    <property type="project" value="UniProtKB-UniRule"/>
</dbReference>
<evidence type="ECO:0000256" key="2">
    <source>
        <dbReference type="ARBA" id="ARBA00006774"/>
    </source>
</evidence>
<comment type="catalytic activity">
    <reaction evidence="14">
        <text>[(1-&gt;4)-beta-D-glucosyl]n+m + reduced acceptor + O2 = 4-dehydro-beta-D-glucosyl-[(1-&gt;4)-beta-D-glucosyl]n-1 + [(1-&gt;4)-beta-D-glucosyl]m + acceptor + H2O.</text>
        <dbReference type="EC" id="1.14.99.56"/>
    </reaction>
</comment>
<feature type="signal peptide" evidence="17">
    <location>
        <begin position="1"/>
        <end position="22"/>
    </location>
</feature>
<evidence type="ECO:0000256" key="10">
    <source>
        <dbReference type="ARBA" id="ARBA00023136"/>
    </source>
</evidence>
<keyword evidence="3 13" id="KW-0055">Arginine biosynthesis</keyword>
<keyword evidence="12 13" id="KW-0012">Acyltransferase</keyword>
<dbReference type="GO" id="GO:0008810">
    <property type="term" value="F:cellulase activity"/>
    <property type="evidence" value="ECO:0007669"/>
    <property type="project" value="UniProtKB-UniRule"/>
</dbReference>
<dbReference type="Pfam" id="PF03443">
    <property type="entry name" value="AA9"/>
    <property type="match status" value="1"/>
</dbReference>
<comment type="similarity">
    <text evidence="2 13">Belongs to the ArgJ family.</text>
</comment>
<evidence type="ECO:0000313" key="20">
    <source>
        <dbReference type="Proteomes" id="UP000310689"/>
    </source>
</evidence>
<dbReference type="PANTHER" id="PTHR23100">
    <property type="entry name" value="ARGININE BIOSYNTHESIS BIFUNCTIONAL PROTEIN ARGJ"/>
    <property type="match status" value="1"/>
</dbReference>
<comment type="subunit">
    <text evidence="13">Heterodimer of an alpha and a beta chain.</text>
</comment>
<dbReference type="HAMAP" id="MF_01106">
    <property type="entry name" value="ArgJ"/>
    <property type="match status" value="1"/>
</dbReference>
<dbReference type="InterPro" id="IPR036259">
    <property type="entry name" value="MFS_trans_sf"/>
</dbReference>
<dbReference type="GO" id="GO:0006592">
    <property type="term" value="P:ornithine biosynthetic process"/>
    <property type="evidence" value="ECO:0007669"/>
    <property type="project" value="TreeGrafter"/>
</dbReference>
<dbReference type="Gene3D" id="2.70.50.70">
    <property type="match status" value="1"/>
</dbReference>
<comment type="caution">
    <text evidence="13">Lacks conserved residue(s) required for the propagation of feature annotation.</text>
</comment>
<evidence type="ECO:0000256" key="16">
    <source>
        <dbReference type="SAM" id="Phobius"/>
    </source>
</evidence>
<name>A0A4T0J5V7_WALIC</name>
<evidence type="ECO:0000256" key="6">
    <source>
        <dbReference type="ARBA" id="ARBA00022692"/>
    </source>
</evidence>
<feature type="site" description="Involved in the stabilization of negative charge on the oxyanion by the formation of the oxyanion hole" evidence="13">
    <location>
        <position position="933"/>
    </location>
</feature>
<proteinExistence type="inferred from homology"/>
<comment type="catalytic activity">
    <reaction evidence="13">
        <text>N(2)-acetyl-L-ornithine + L-glutamate = N-acetyl-L-glutamate + L-ornithine</text>
        <dbReference type="Rhea" id="RHEA:15349"/>
        <dbReference type="ChEBI" id="CHEBI:29985"/>
        <dbReference type="ChEBI" id="CHEBI:44337"/>
        <dbReference type="ChEBI" id="CHEBI:46911"/>
        <dbReference type="ChEBI" id="CHEBI:57805"/>
        <dbReference type="EC" id="2.3.1.35"/>
    </reaction>
</comment>
<keyword evidence="4 13" id="KW-0028">Amino-acid biosynthesis</keyword>
<dbReference type="NCBIfam" id="NF003802">
    <property type="entry name" value="PRK05388.1"/>
    <property type="match status" value="1"/>
</dbReference>
<evidence type="ECO:0000256" key="8">
    <source>
        <dbReference type="ARBA" id="ARBA00022989"/>
    </source>
</evidence>
<dbReference type="Gene3D" id="3.10.20.340">
    <property type="entry name" value="ArgJ beta chain, C-terminal domain"/>
    <property type="match status" value="1"/>
</dbReference>
<dbReference type="PROSITE" id="PS50850">
    <property type="entry name" value="MFS"/>
    <property type="match status" value="1"/>
</dbReference>
<dbReference type="GO" id="GO:0005759">
    <property type="term" value="C:mitochondrial matrix"/>
    <property type="evidence" value="ECO:0007669"/>
    <property type="project" value="UniProtKB-SubCell"/>
</dbReference>
<dbReference type="Gene3D" id="3.60.70.12">
    <property type="entry name" value="L-amino peptidase D-ALA esterase/amidase"/>
    <property type="match status" value="1"/>
</dbReference>
<feature type="transmembrane region" description="Helical" evidence="16">
    <location>
        <begin position="775"/>
        <end position="798"/>
    </location>
</feature>
<gene>
    <name evidence="19" type="ORF">E3P86_02070</name>
</gene>
<reference evidence="19 20" key="1">
    <citation type="submission" date="2019-03" db="EMBL/GenBank/DDBJ databases">
        <title>Sequencing 23 genomes of Wallemia ichthyophaga.</title>
        <authorList>
            <person name="Gostincar C."/>
        </authorList>
    </citation>
    <scope>NUCLEOTIDE SEQUENCE [LARGE SCALE GENOMIC DNA]</scope>
    <source>
        <strain evidence="19 20">EXF-6200</strain>
    </source>
</reference>
<comment type="domain">
    <text evidence="14">Has a modular structure: an endo-beta-1,4-glucanase catalytic module at the N-terminus, a linker rich in serines and threonines, and a C-terminal carbohydrate-binding module (CBM).</text>
</comment>
<evidence type="ECO:0000256" key="13">
    <source>
        <dbReference type="HAMAP-Rule" id="MF_03124"/>
    </source>
</evidence>
<evidence type="ECO:0000256" key="3">
    <source>
        <dbReference type="ARBA" id="ARBA00022571"/>
    </source>
</evidence>
<dbReference type="GO" id="GO:0005576">
    <property type="term" value="C:extracellular region"/>
    <property type="evidence" value="ECO:0007669"/>
    <property type="project" value="UniProtKB-SubCell"/>
</dbReference>
<dbReference type="GO" id="GO:0004358">
    <property type="term" value="F:L-glutamate N-acetyltransferase activity, acting on acetyl-L-ornithine as donor"/>
    <property type="evidence" value="ECO:0007669"/>
    <property type="project" value="UniProtKB-UniRule"/>
</dbReference>
<feature type="transmembrane region" description="Helical" evidence="16">
    <location>
        <begin position="495"/>
        <end position="526"/>
    </location>
</feature>
<protein>
    <recommendedName>
        <fullName evidence="13">Arginine biosynthesis bifunctional protein ArgJ, mitochondrial</fullName>
    </recommendedName>
    <domain>
        <recommendedName>
            <fullName evidence="13">Glutamate N-acetyltransferase</fullName>
            <shortName evidence="13">GAT</shortName>
            <ecNumber evidence="13">2.3.1.35</ecNumber>
        </recommendedName>
        <alternativeName>
            <fullName evidence="13">Ornithine acetyltransferase</fullName>
            <shortName evidence="13">OATase</shortName>
        </alternativeName>
        <alternativeName>
            <fullName evidence="13">Ornithine transacetylase</fullName>
        </alternativeName>
    </domain>
    <domain>
        <recommendedName>
            <fullName evidence="13">Amino-acid acetyltransferase</fullName>
            <ecNumber evidence="13">2.3.1.1</ecNumber>
        </recommendedName>
        <alternativeName>
            <fullName evidence="13">N-acetylglutamate synthase</fullName>
            <shortName evidence="13">AGS</shortName>
        </alternativeName>
    </domain>
    <component>
        <recommendedName>
            <fullName evidence="13">Arginine biosynthesis bifunctional protein ArgJ alpha chain</fullName>
        </recommendedName>
    </component>
    <component>
        <recommendedName>
            <fullName evidence="13">Arginine biosynthesis bifunctional protein ArgJ beta chain</fullName>
        </recommendedName>
    </component>
</protein>
<feature type="chain" id="PRO_5023461887" description="Arginine biosynthesis bifunctional protein ArgJ beta chain" evidence="13">
    <location>
        <begin position="1021"/>
        <end position="1248"/>
    </location>
</feature>
<feature type="binding site" evidence="13">
    <location>
        <position position="1243"/>
    </location>
    <ligand>
        <name>substrate</name>
    </ligand>
</feature>
<dbReference type="InterPro" id="IPR011701">
    <property type="entry name" value="MFS"/>
</dbReference>
<evidence type="ECO:0000256" key="17">
    <source>
        <dbReference type="SAM" id="SignalP"/>
    </source>
</evidence>
<dbReference type="GO" id="GO:0004042">
    <property type="term" value="F:L-glutamate N-acetyltransferase activity"/>
    <property type="evidence" value="ECO:0007669"/>
    <property type="project" value="UniProtKB-UniRule"/>
</dbReference>
<evidence type="ECO:0000256" key="9">
    <source>
        <dbReference type="ARBA" id="ARBA00023128"/>
    </source>
</evidence>
<dbReference type="InterPro" id="IPR016117">
    <property type="entry name" value="ArgJ-like_dom_sf"/>
</dbReference>
<dbReference type="PANTHER" id="PTHR23100:SF0">
    <property type="entry name" value="ARGININE BIOSYNTHESIS BIFUNCTIONAL PROTEIN ARGJ, MITOCHONDRIAL"/>
    <property type="match status" value="1"/>
</dbReference>
<comment type="function">
    <text evidence="14">Lytic polysaccharide monooxygenase (LMPO) that depolymerizes crystalline and amorphous polysaccharides via the oxidation of scissile alpha- or beta-(1-4)-glycosidic bonds, yielding C1 and/or C4 oxidation products. Catalysis by LPMOs requires the reduction of the active-site copper from Cu(II) to Cu(I) by a reducing agent and H(2)O(2) or O(2) as a cosubstrate.</text>
</comment>
<dbReference type="NCBIfam" id="TIGR00120">
    <property type="entry name" value="ArgJ"/>
    <property type="match status" value="1"/>
</dbReference>
<organism evidence="19 20">
    <name type="scientific">Wallemia ichthyophaga</name>
    <dbReference type="NCBI Taxonomy" id="245174"/>
    <lineage>
        <taxon>Eukaryota</taxon>
        <taxon>Fungi</taxon>
        <taxon>Dikarya</taxon>
        <taxon>Basidiomycota</taxon>
        <taxon>Wallemiomycotina</taxon>
        <taxon>Wallemiomycetes</taxon>
        <taxon>Wallemiales</taxon>
        <taxon>Wallemiaceae</taxon>
        <taxon>Wallemia</taxon>
    </lineage>
</organism>
<dbReference type="SUPFAM" id="SSF103473">
    <property type="entry name" value="MFS general substrate transporter"/>
    <property type="match status" value="1"/>
</dbReference>
<dbReference type="InterPro" id="IPR042195">
    <property type="entry name" value="ArgJ_beta_C"/>
</dbReference>
<keyword evidence="14" id="KW-1015">Disulfide bond</keyword>
<keyword evidence="14" id="KW-0624">Polysaccharide degradation</keyword>
<evidence type="ECO:0000256" key="4">
    <source>
        <dbReference type="ARBA" id="ARBA00022605"/>
    </source>
</evidence>
<comment type="PTM">
    <text evidence="13">The alpha and beta chains are autoproteolytically processed from a single precursor protein within the mitochondrion.</text>
</comment>
<evidence type="ECO:0000256" key="11">
    <source>
        <dbReference type="ARBA" id="ARBA00023268"/>
    </source>
</evidence>
<dbReference type="GO" id="GO:0016020">
    <property type="term" value="C:membrane"/>
    <property type="evidence" value="ECO:0007669"/>
    <property type="project" value="UniProtKB-SubCell"/>
</dbReference>
<dbReference type="Pfam" id="PF07690">
    <property type="entry name" value="MFS_1"/>
    <property type="match status" value="1"/>
</dbReference>
<sequence>MFNKSSISVAALVAALALPVTAHGVVEKLVIGGQDFGTEPVWQVDNNGPAATTNNMGNADLACGPGATAPSSSASATAGDTVDFTWSSSWPHTKGPVITYLGKCSGSSCDPNSIDFYKIDEKGITDDDGTWEQEKLTNGNPVSATIPTSTADGTYLIRNEIDNLGSIPQELYPSCSTIEITGGGSGLSGETISFPPGYSDADVEESIALNNIYSLDSGYTFPGPSVASRRAMLSPDDQQKFSLAEAGKDVCTASATATAKVTGKPKIRMDFVDFSNEVQRRPSTLSGVSEIKYPGSHASRASFSAPQNVPKPDSVSNHFSKRASSLKPKHQMPDSEHGTLLNNPADNADNADNVDNVDAAATTDTKNNSPTRASVIERREEDVEKGDEKAVNDSAAVQNKDEKDPFFVEFTPGDPDNPKNWKTWYKWHCTMLSSVLILNSTLASSIPSSALQNVMQEFGVSQETATVQITLFLFGYVVGPSFWAPVSEIWGRKPIFIITLFVYTTVTIGCALAPNITCLLICRLITGTAAASPLTNSGGVVTDIWPLDKLGIPLATFACSPFLGPVLGPILGGFEAQYGDVGSSRGWQWTYYTCLIFGFTCLCFVIFFLPETYGPTIIERRAKKLRKETGDMRYYCASEKNRPPIGQLLKTSLTRPLRLQVTEPIVIFSSIYISIVYGVLYMTFEAFPLIFRGVQGFSVGISGLSFISIAIGIGFFLIVVILYDRRYQRVARETKKLPPVEMRLEPTLHAGSFAFAIGLWWLGWTGYKESIPWQAPMAAGIPLGFGIVMIFMSFLNYLASTYVTFSASALAANTITRSIVGAVCPLFVDQMFTAGALHCGIKKNGAFDLGILQSSSAGCVSAASFTQNIFKAAPVVWSSEVQHRSSGGASALIVNSGCANAVTGKQGMIDAQAMTTAVNDQLGRDNSTLVMSTGVIGQLLPIKRITGSIAPLFHATREDEHSWMDLARSFMTTDTFPKLRASLLRLPSGRSVRVAGIDKGAGMIHPHMGPPSTISRLPHGTLLGVIATDAPVSSTDLQQTLDHVVDRSFNSISVDGDMSTNDTVLAFANGAEGGEKLSGDDLISFQTQLTDFAIDLAQLVVRDGEGATKFVAVNVDNAPSYSLARQVARSVATSSLVKTALYGQDANWGRILCAVGYAPLSGIPSQSSDPPIDPSKVTVKFRPTDGSPDVRLLTNGEPETVDEARAAEVLKMEDLDIHIDLCIGEETARYWTCDLSHEYVTINGDYRS</sequence>
<dbReference type="Gene3D" id="3.30.2330.10">
    <property type="entry name" value="arginine biosynthesis bifunctional protein suprefamily"/>
    <property type="match status" value="1"/>
</dbReference>
<keyword evidence="9 13" id="KW-0496">Mitochondrion</keyword>
<dbReference type="AlphaFoldDB" id="A0A4T0J5V7"/>
<keyword evidence="6 16" id="KW-0812">Transmembrane</keyword>
<keyword evidence="10 16" id="KW-0472">Membrane</keyword>
<dbReference type="FunFam" id="3.10.20.340:FF:000002">
    <property type="entry name" value="Arginine biosynthesis bifunctional protein ArgJ, mitochondrial"/>
    <property type="match status" value="1"/>
</dbReference>
<keyword evidence="11 13" id="KW-0511">Multifunctional enzyme</keyword>
<evidence type="ECO:0000313" key="19">
    <source>
        <dbReference type="EMBL" id="TIB37828.1"/>
    </source>
</evidence>
<evidence type="ECO:0000256" key="12">
    <source>
        <dbReference type="ARBA" id="ARBA00023315"/>
    </source>
</evidence>
<evidence type="ECO:0000256" key="5">
    <source>
        <dbReference type="ARBA" id="ARBA00022679"/>
    </source>
</evidence>
<dbReference type="EC" id="2.3.1.1" evidence="13"/>
<keyword evidence="7 13" id="KW-0068">Autocatalytic cleavage</keyword>
<feature type="chain" id="PRO_5023461886" description="Arginine biosynthesis bifunctional protein ArgJ alpha chain" evidence="13">
    <location>
        <begin position="1"/>
        <end position="1020"/>
    </location>
</feature>
<keyword evidence="17" id="KW-0732">Signal</keyword>
<keyword evidence="8 16" id="KW-1133">Transmembrane helix</keyword>
<feature type="binding site" evidence="13">
    <location>
        <position position="1105"/>
    </location>
    <ligand>
        <name>substrate</name>
    </ligand>
</feature>
<dbReference type="EC" id="2.3.1.35" evidence="13"/>
<feature type="binding site" evidence="13">
    <location>
        <position position="999"/>
    </location>
    <ligand>
        <name>substrate</name>
    </ligand>
</feature>
<feature type="domain" description="Major facilitator superfamily (MFS) profile" evidence="18">
    <location>
        <begin position="429"/>
        <end position="874"/>
    </location>
</feature>
<feature type="transmembrane region" description="Helical" evidence="16">
    <location>
        <begin position="665"/>
        <end position="684"/>
    </location>
</feature>
<feature type="binding site" evidence="13">
    <location>
        <position position="972"/>
    </location>
    <ligand>
        <name>substrate</name>
    </ligand>
</feature>
<dbReference type="InterPro" id="IPR002813">
    <property type="entry name" value="Arg_biosynth_ArgJ"/>
</dbReference>
<evidence type="ECO:0000256" key="14">
    <source>
        <dbReference type="RuleBase" id="RU368122"/>
    </source>
</evidence>
<dbReference type="CDD" id="cd21175">
    <property type="entry name" value="LPMO_AA9"/>
    <property type="match status" value="1"/>
</dbReference>
<comment type="pathway">
    <text evidence="13">Amino-acid biosynthesis; L-arginine biosynthesis; L-ornithine and N-acetyl-L-glutamate from L-glutamate and N(2)-acetyl-L-ornithine (cyclic): step 1/1.</text>
</comment>
<dbReference type="GO" id="GO:0022857">
    <property type="term" value="F:transmembrane transporter activity"/>
    <property type="evidence" value="ECO:0007669"/>
    <property type="project" value="InterPro"/>
</dbReference>
<accession>A0A4T0J5V7</accession>
<comment type="pathway">
    <text evidence="13">Amino-acid biosynthesis; L-arginine biosynthesis; N(2)-acetyl-L-ornithine from L-glutamate: step 1/4.</text>
</comment>
<evidence type="ECO:0000256" key="1">
    <source>
        <dbReference type="ARBA" id="ARBA00004141"/>
    </source>
</evidence>
<dbReference type="FunFam" id="1.20.1250.20:FF:000011">
    <property type="entry name" value="MFS multidrug transporter, putative"/>
    <property type="match status" value="1"/>
</dbReference>
<feature type="compositionally biased region" description="Low complexity" evidence="15">
    <location>
        <begin position="342"/>
        <end position="368"/>
    </location>
</feature>
<feature type="chain" id="PRO_5020887657" description="Arginine biosynthesis bifunctional protein ArgJ, mitochondrial" evidence="17">
    <location>
        <begin position="23"/>
        <end position="1248"/>
    </location>
</feature>
<keyword evidence="14" id="KW-0964">Secreted</keyword>
<feature type="compositionally biased region" description="Basic and acidic residues" evidence="15">
    <location>
        <begin position="375"/>
        <end position="391"/>
    </location>
</feature>